<dbReference type="Proteomes" id="UP000266723">
    <property type="component" value="Unassembled WGS sequence"/>
</dbReference>
<feature type="region of interest" description="Disordered" evidence="1">
    <location>
        <begin position="79"/>
        <end position="122"/>
    </location>
</feature>
<evidence type="ECO:0008006" key="4">
    <source>
        <dbReference type="Google" id="ProtNLM"/>
    </source>
</evidence>
<evidence type="ECO:0000313" key="3">
    <source>
        <dbReference type="Proteomes" id="UP000266723"/>
    </source>
</evidence>
<dbReference type="EMBL" id="QGKV02000759">
    <property type="protein sequence ID" value="KAF3567521.1"/>
    <property type="molecule type" value="Genomic_DNA"/>
</dbReference>
<accession>A0ABQ7D4Y0</accession>
<sequence>MHEPEDLTVYVSLLEQQSKYNDALEVLPGNLGSLLVIEVYKLRIRGRLLAKARDYSAAAEAWDLLSEIRIRSEIRSGSVPKIGYPGCPDPNPDSKILDPSKPDPDPDILIVRSGYPDPDPYF</sequence>
<evidence type="ECO:0000313" key="2">
    <source>
        <dbReference type="EMBL" id="KAF3567521.1"/>
    </source>
</evidence>
<feature type="compositionally biased region" description="Basic and acidic residues" evidence="1">
    <location>
        <begin position="95"/>
        <end position="104"/>
    </location>
</feature>
<reference evidence="2 3" key="1">
    <citation type="journal article" date="2020" name="BMC Genomics">
        <title>Intraspecific diversification of the crop wild relative Brassica cretica Lam. using demographic model selection.</title>
        <authorList>
            <person name="Kioukis A."/>
            <person name="Michalopoulou V.A."/>
            <person name="Briers L."/>
            <person name="Pirintsos S."/>
            <person name="Studholme D.J."/>
            <person name="Pavlidis P."/>
            <person name="Sarris P.F."/>
        </authorList>
    </citation>
    <scope>NUCLEOTIDE SEQUENCE [LARGE SCALE GENOMIC DNA]</scope>
    <source>
        <strain evidence="3">cv. PFS-1207/04</strain>
    </source>
</reference>
<proteinExistence type="predicted"/>
<name>A0ABQ7D4Y0_BRACR</name>
<gene>
    <name evidence="2" type="ORF">DY000_02013530</name>
</gene>
<comment type="caution">
    <text evidence="2">The sequence shown here is derived from an EMBL/GenBank/DDBJ whole genome shotgun (WGS) entry which is preliminary data.</text>
</comment>
<evidence type="ECO:0000256" key="1">
    <source>
        <dbReference type="SAM" id="MobiDB-lite"/>
    </source>
</evidence>
<protein>
    <recommendedName>
        <fullName evidence="4">Peptidylprolyl isomerase</fullName>
    </recommendedName>
</protein>
<keyword evidence="3" id="KW-1185">Reference proteome</keyword>
<organism evidence="2 3">
    <name type="scientific">Brassica cretica</name>
    <name type="common">Mustard</name>
    <dbReference type="NCBI Taxonomy" id="69181"/>
    <lineage>
        <taxon>Eukaryota</taxon>
        <taxon>Viridiplantae</taxon>
        <taxon>Streptophyta</taxon>
        <taxon>Embryophyta</taxon>
        <taxon>Tracheophyta</taxon>
        <taxon>Spermatophyta</taxon>
        <taxon>Magnoliopsida</taxon>
        <taxon>eudicotyledons</taxon>
        <taxon>Gunneridae</taxon>
        <taxon>Pentapetalae</taxon>
        <taxon>rosids</taxon>
        <taxon>malvids</taxon>
        <taxon>Brassicales</taxon>
        <taxon>Brassicaceae</taxon>
        <taxon>Brassiceae</taxon>
        <taxon>Brassica</taxon>
    </lineage>
</organism>